<dbReference type="InterPro" id="IPR011008">
    <property type="entry name" value="Dimeric_a/b-barrel"/>
</dbReference>
<gene>
    <name evidence="5" type="ORF">BKK80_31305</name>
</gene>
<evidence type="ECO:0000313" key="6">
    <source>
        <dbReference type="Proteomes" id="UP000177515"/>
    </source>
</evidence>
<evidence type="ECO:0000259" key="4">
    <source>
        <dbReference type="PROSITE" id="PS50956"/>
    </source>
</evidence>
<protein>
    <submittedName>
        <fullName evidence="5">AsnC family transcriptional regulator</fullName>
    </submittedName>
</protein>
<dbReference type="EMBL" id="CP017755">
    <property type="protein sequence ID" value="AOZ10128.1"/>
    <property type="molecule type" value="Genomic_DNA"/>
</dbReference>
<accession>A0ABM6FE80</accession>
<dbReference type="InterPro" id="IPR019888">
    <property type="entry name" value="Tscrpt_reg_AsnC-like"/>
</dbReference>
<dbReference type="InterPro" id="IPR019887">
    <property type="entry name" value="Tscrpt_reg_AsnC/Lrp_C"/>
</dbReference>
<dbReference type="PRINTS" id="PR00033">
    <property type="entry name" value="HTHASNC"/>
</dbReference>
<dbReference type="PROSITE" id="PS50956">
    <property type="entry name" value="HTH_ASNC_2"/>
    <property type="match status" value="1"/>
</dbReference>
<evidence type="ECO:0000256" key="2">
    <source>
        <dbReference type="ARBA" id="ARBA00023125"/>
    </source>
</evidence>
<dbReference type="Gene3D" id="3.30.70.920">
    <property type="match status" value="1"/>
</dbReference>
<evidence type="ECO:0000256" key="3">
    <source>
        <dbReference type="ARBA" id="ARBA00023163"/>
    </source>
</evidence>
<keyword evidence="6" id="KW-1185">Reference proteome</keyword>
<dbReference type="Pfam" id="PF13404">
    <property type="entry name" value="HTH_AsnC-type"/>
    <property type="match status" value="1"/>
</dbReference>
<dbReference type="InterPro" id="IPR036388">
    <property type="entry name" value="WH-like_DNA-bd_sf"/>
</dbReference>
<dbReference type="Proteomes" id="UP000177515">
    <property type="component" value="Chromosome 2"/>
</dbReference>
<dbReference type="RefSeq" id="WP_071018637.1">
    <property type="nucleotide sequence ID" value="NZ_CP017755.1"/>
</dbReference>
<dbReference type="SUPFAM" id="SSF46785">
    <property type="entry name" value="Winged helix' DNA-binding domain"/>
    <property type="match status" value="1"/>
</dbReference>
<dbReference type="PANTHER" id="PTHR30154:SF53">
    <property type="entry name" value="HTH-TYPE TRANSCRIPTIONAL REGULATOR LRPC"/>
    <property type="match status" value="1"/>
</dbReference>
<sequence length="151" mass="16219">MKPKQPEIDDKSWRLLGVLQADARCPLKTAAAAAGLSIPAAAERVRKLEEAGIIRGYHADISPAAAGYGIQAVIGITAPQPQKRKLLDLLGRSPQVLECLHVTGADSYLLRVVAADIAELEQFIGTINGYGETRTSIVMSEPLPRRGLQRP</sequence>
<feature type="domain" description="HTH asnC-type" evidence="4">
    <location>
        <begin position="8"/>
        <end position="69"/>
    </location>
</feature>
<dbReference type="InterPro" id="IPR036390">
    <property type="entry name" value="WH_DNA-bd_sf"/>
</dbReference>
<keyword evidence="3" id="KW-0804">Transcription</keyword>
<evidence type="ECO:0000313" key="5">
    <source>
        <dbReference type="EMBL" id="AOZ10128.1"/>
    </source>
</evidence>
<dbReference type="Pfam" id="PF01037">
    <property type="entry name" value="AsnC_trans_reg"/>
    <property type="match status" value="1"/>
</dbReference>
<dbReference type="Gene3D" id="1.10.10.10">
    <property type="entry name" value="Winged helix-like DNA-binding domain superfamily/Winged helix DNA-binding domain"/>
    <property type="match status" value="1"/>
</dbReference>
<name>A0ABM6FE80_9BURK</name>
<dbReference type="InterPro" id="IPR000485">
    <property type="entry name" value="AsnC-type_HTH_dom"/>
</dbReference>
<keyword evidence="2" id="KW-0238">DNA-binding</keyword>
<dbReference type="SUPFAM" id="SSF54909">
    <property type="entry name" value="Dimeric alpha+beta barrel"/>
    <property type="match status" value="1"/>
</dbReference>
<reference evidence="5 6" key="1">
    <citation type="submission" date="2016-10" db="EMBL/GenBank/DDBJ databases">
        <title>Complete genome sequences of three Cupriavidus strains isolated from various Malaysian environments.</title>
        <authorList>
            <person name="Abdullah A.A.-A."/>
            <person name="Shafie N.A.H."/>
            <person name="Lau N.S."/>
        </authorList>
    </citation>
    <scope>NUCLEOTIDE SEQUENCE [LARGE SCALE GENOMIC DNA]</scope>
    <source>
        <strain evidence="5 6">USMAA1020</strain>
    </source>
</reference>
<evidence type="ECO:0000256" key="1">
    <source>
        <dbReference type="ARBA" id="ARBA00023015"/>
    </source>
</evidence>
<dbReference type="SMART" id="SM00344">
    <property type="entry name" value="HTH_ASNC"/>
    <property type="match status" value="1"/>
</dbReference>
<proteinExistence type="predicted"/>
<dbReference type="PANTHER" id="PTHR30154">
    <property type="entry name" value="LEUCINE-RESPONSIVE REGULATORY PROTEIN"/>
    <property type="match status" value="1"/>
</dbReference>
<organism evidence="5 6">
    <name type="scientific">Cupriavidus malaysiensis</name>
    <dbReference type="NCBI Taxonomy" id="367825"/>
    <lineage>
        <taxon>Bacteria</taxon>
        <taxon>Pseudomonadati</taxon>
        <taxon>Pseudomonadota</taxon>
        <taxon>Betaproteobacteria</taxon>
        <taxon>Burkholderiales</taxon>
        <taxon>Burkholderiaceae</taxon>
        <taxon>Cupriavidus</taxon>
    </lineage>
</organism>
<keyword evidence="1" id="KW-0805">Transcription regulation</keyword>